<dbReference type="Gene3D" id="3.10.450.50">
    <property type="match status" value="1"/>
</dbReference>
<dbReference type="InterPro" id="IPR032710">
    <property type="entry name" value="NTF2-like_dom_sf"/>
</dbReference>
<dbReference type="Proteomes" id="UP000000602">
    <property type="component" value="Chromosome"/>
</dbReference>
<dbReference type="RefSeq" id="WP_011189771.1">
    <property type="nucleotide sequence ID" value="NC_006138.1"/>
</dbReference>
<dbReference type="Pfam" id="PF02810">
    <property type="entry name" value="SEC-C"/>
    <property type="match status" value="1"/>
</dbReference>
<sequence length="140" mass="16313">MITTESTCPCGSEEPFGKCCLRIINNHSLAKTAEELMRSRYTAFVIKDNGYILKTWSKKTRPRKLQEDINPIQWIDLIIENTSKGLAEDTTGEVEFTVHFLEGKEFCVLHEKSRFRKSKNLWYYIDGDCELKRESLSLKK</sequence>
<evidence type="ECO:0000259" key="1">
    <source>
        <dbReference type="Pfam" id="PF17775"/>
    </source>
</evidence>
<dbReference type="InterPro" id="IPR048469">
    <property type="entry name" value="YchJ-like_M"/>
</dbReference>
<dbReference type="SUPFAM" id="SSF54427">
    <property type="entry name" value="NTF2-like"/>
    <property type="match status" value="1"/>
</dbReference>
<feature type="domain" description="YchJ-like middle NTF2-like" evidence="1">
    <location>
        <begin position="32"/>
        <end position="127"/>
    </location>
</feature>
<dbReference type="eggNOG" id="COG3012">
    <property type="taxonomic scope" value="Bacteria"/>
</dbReference>
<organism evidence="2 3">
    <name type="scientific">Desulfotalea psychrophila (strain LSv54 / DSM 12343)</name>
    <dbReference type="NCBI Taxonomy" id="177439"/>
    <lineage>
        <taxon>Bacteria</taxon>
        <taxon>Pseudomonadati</taxon>
        <taxon>Thermodesulfobacteriota</taxon>
        <taxon>Desulfobulbia</taxon>
        <taxon>Desulfobulbales</taxon>
        <taxon>Desulfocapsaceae</taxon>
        <taxon>Desulfotalea</taxon>
    </lineage>
</organism>
<dbReference type="InterPro" id="IPR004027">
    <property type="entry name" value="SEC_C_motif"/>
</dbReference>
<evidence type="ECO:0000313" key="2">
    <source>
        <dbReference type="EMBL" id="CAG37259.1"/>
    </source>
</evidence>
<dbReference type="OrthoDB" id="21421at2"/>
<gene>
    <name evidence="2" type="ordered locus">DP2530</name>
</gene>
<dbReference type="AlphaFoldDB" id="Q6AK67"/>
<reference evidence="3" key="1">
    <citation type="journal article" date="2004" name="Environ. Microbiol.">
        <title>The genome of Desulfotalea psychrophila, a sulfate-reducing bacterium from permanently cold Arctic sediments.</title>
        <authorList>
            <person name="Rabus R."/>
            <person name="Ruepp A."/>
            <person name="Frickey T."/>
            <person name="Rattei T."/>
            <person name="Fartmann B."/>
            <person name="Stark M."/>
            <person name="Bauer M."/>
            <person name="Zibat A."/>
            <person name="Lombardot T."/>
            <person name="Becker I."/>
            <person name="Amann J."/>
            <person name="Gellner K."/>
            <person name="Teeling H."/>
            <person name="Leuschner W.D."/>
            <person name="Gloeckner F.-O."/>
            <person name="Lupas A.N."/>
            <person name="Amann R."/>
            <person name="Klenk H.-P."/>
        </authorList>
    </citation>
    <scope>NUCLEOTIDE SEQUENCE [LARGE SCALE GENOMIC DNA]</scope>
    <source>
        <strain evidence="3">DSM 12343 / LSv54</strain>
    </source>
</reference>
<dbReference type="HOGENOM" id="CLU_099590_2_0_7"/>
<dbReference type="Pfam" id="PF17775">
    <property type="entry name" value="YchJ_M-like"/>
    <property type="match status" value="1"/>
</dbReference>
<dbReference type="KEGG" id="dps:DP2530"/>
<protein>
    <recommendedName>
        <fullName evidence="1">YchJ-like middle NTF2-like domain-containing protein</fullName>
    </recommendedName>
</protein>
<dbReference type="STRING" id="177439.DP2530"/>
<keyword evidence="3" id="KW-1185">Reference proteome</keyword>
<name>Q6AK67_DESPS</name>
<proteinExistence type="predicted"/>
<dbReference type="EMBL" id="CR522870">
    <property type="protein sequence ID" value="CAG37259.1"/>
    <property type="molecule type" value="Genomic_DNA"/>
</dbReference>
<accession>Q6AK67</accession>
<evidence type="ECO:0000313" key="3">
    <source>
        <dbReference type="Proteomes" id="UP000000602"/>
    </source>
</evidence>